<keyword evidence="5 12" id="KW-0813">Transport</keyword>
<protein>
    <submittedName>
        <fullName evidence="14">Biopolymer transporter ExbD</fullName>
    </submittedName>
</protein>
<comment type="subcellular location">
    <subcellularLocation>
        <location evidence="2">Cell inner membrane</location>
        <topology evidence="2">Single-pass type II membrane protein</topology>
    </subcellularLocation>
    <subcellularLocation>
        <location evidence="12">Cell membrane</location>
        <topology evidence="12">Single-pass type II membrane protein</topology>
    </subcellularLocation>
</comment>
<keyword evidence="7" id="KW-0997">Cell inner membrane</keyword>
<organism evidence="14 15">
    <name type="scientific">Azoarcus taiwanensis</name>
    <dbReference type="NCBI Taxonomy" id="666964"/>
    <lineage>
        <taxon>Bacteria</taxon>
        <taxon>Pseudomonadati</taxon>
        <taxon>Pseudomonadota</taxon>
        <taxon>Betaproteobacteria</taxon>
        <taxon>Rhodocyclales</taxon>
        <taxon>Zoogloeaceae</taxon>
        <taxon>Azoarcus</taxon>
    </lineage>
</organism>
<dbReference type="PANTHER" id="PTHR30558:SF12">
    <property type="entry name" value="BIOPOLYMER TRANSPORT PROTEIN EXBD"/>
    <property type="match status" value="1"/>
</dbReference>
<keyword evidence="6" id="KW-1003">Cell membrane</keyword>
<dbReference type="AlphaFoldDB" id="A0A972FA28"/>
<keyword evidence="8 12" id="KW-0812">Transmembrane</keyword>
<dbReference type="RefSeq" id="WP_168989783.1">
    <property type="nucleotide sequence ID" value="NZ_CAWPHM010000143.1"/>
</dbReference>
<dbReference type="GO" id="GO:0022857">
    <property type="term" value="F:transmembrane transporter activity"/>
    <property type="evidence" value="ECO:0007669"/>
    <property type="project" value="InterPro"/>
</dbReference>
<comment type="function">
    <text evidence="1">Involved in the TonB-dependent energy-dependent transport of various receptor-bound substrates.</text>
</comment>
<evidence type="ECO:0000313" key="15">
    <source>
        <dbReference type="Proteomes" id="UP000599523"/>
    </source>
</evidence>
<evidence type="ECO:0000256" key="5">
    <source>
        <dbReference type="ARBA" id="ARBA00022448"/>
    </source>
</evidence>
<dbReference type="EMBL" id="WTVM01000229">
    <property type="protein sequence ID" value="NMG05179.1"/>
    <property type="molecule type" value="Genomic_DNA"/>
</dbReference>
<keyword evidence="9 12" id="KW-0653">Protein transport</keyword>
<gene>
    <name evidence="14" type="ORF">GPA21_19770</name>
</gene>
<keyword evidence="15" id="KW-1185">Reference proteome</keyword>
<feature type="transmembrane region" description="Helical" evidence="13">
    <location>
        <begin position="21"/>
        <end position="42"/>
    </location>
</feature>
<evidence type="ECO:0000256" key="12">
    <source>
        <dbReference type="RuleBase" id="RU003879"/>
    </source>
</evidence>
<evidence type="ECO:0000256" key="4">
    <source>
        <dbReference type="ARBA" id="ARBA00011471"/>
    </source>
</evidence>
<proteinExistence type="inferred from homology"/>
<name>A0A972FA28_9RHOO</name>
<dbReference type="Proteomes" id="UP000599523">
    <property type="component" value="Unassembled WGS sequence"/>
</dbReference>
<dbReference type="PANTHER" id="PTHR30558">
    <property type="entry name" value="EXBD MEMBRANE COMPONENT OF PMF-DRIVEN MACROMOLECULE IMPORT SYSTEM"/>
    <property type="match status" value="1"/>
</dbReference>
<evidence type="ECO:0000256" key="7">
    <source>
        <dbReference type="ARBA" id="ARBA00022519"/>
    </source>
</evidence>
<comment type="similarity">
    <text evidence="3 12">Belongs to the ExbD/TolR family.</text>
</comment>
<comment type="subunit">
    <text evidence="4">The accessory proteins ExbB and ExbD seem to form a complex with TonB.</text>
</comment>
<evidence type="ECO:0000256" key="10">
    <source>
        <dbReference type="ARBA" id="ARBA00022989"/>
    </source>
</evidence>
<evidence type="ECO:0000256" key="13">
    <source>
        <dbReference type="SAM" id="Phobius"/>
    </source>
</evidence>
<evidence type="ECO:0000256" key="2">
    <source>
        <dbReference type="ARBA" id="ARBA00004249"/>
    </source>
</evidence>
<dbReference type="GO" id="GO:0005886">
    <property type="term" value="C:plasma membrane"/>
    <property type="evidence" value="ECO:0007669"/>
    <property type="project" value="UniProtKB-SubCell"/>
</dbReference>
<dbReference type="Gene3D" id="3.30.420.270">
    <property type="match status" value="1"/>
</dbReference>
<evidence type="ECO:0000313" key="14">
    <source>
        <dbReference type="EMBL" id="NMG05179.1"/>
    </source>
</evidence>
<evidence type="ECO:0000256" key="8">
    <source>
        <dbReference type="ARBA" id="ARBA00022692"/>
    </source>
</evidence>
<keyword evidence="11 13" id="KW-0472">Membrane</keyword>
<evidence type="ECO:0000256" key="11">
    <source>
        <dbReference type="ARBA" id="ARBA00023136"/>
    </source>
</evidence>
<keyword evidence="10 13" id="KW-1133">Transmembrane helix</keyword>
<accession>A0A972FA28</accession>
<comment type="caution">
    <text evidence="14">The sequence shown here is derived from an EMBL/GenBank/DDBJ whole genome shotgun (WGS) entry which is preliminary data.</text>
</comment>
<evidence type="ECO:0000256" key="1">
    <source>
        <dbReference type="ARBA" id="ARBA00003540"/>
    </source>
</evidence>
<evidence type="ECO:0000256" key="9">
    <source>
        <dbReference type="ARBA" id="ARBA00022927"/>
    </source>
</evidence>
<sequence length="150" mass="16394">MAFSMKSGPVGSAQPMAEINVIPLVDVMLVLLVIFIITAPLMTQAVPVQLPRAEGVPIDERPKTVRVSLDEHQQLYFNGEPVGYETLQELLANLASEPGPVPSLELHAWRGARYEHVVHLMASARQVGITNIGFVTEGTSPDLRWTNGEI</sequence>
<dbReference type="InterPro" id="IPR003400">
    <property type="entry name" value="ExbD"/>
</dbReference>
<dbReference type="Pfam" id="PF02472">
    <property type="entry name" value="ExbD"/>
    <property type="match status" value="1"/>
</dbReference>
<dbReference type="GO" id="GO:0015031">
    <property type="term" value="P:protein transport"/>
    <property type="evidence" value="ECO:0007669"/>
    <property type="project" value="UniProtKB-KW"/>
</dbReference>
<evidence type="ECO:0000256" key="3">
    <source>
        <dbReference type="ARBA" id="ARBA00005811"/>
    </source>
</evidence>
<evidence type="ECO:0000256" key="6">
    <source>
        <dbReference type="ARBA" id="ARBA00022475"/>
    </source>
</evidence>
<reference evidence="14" key="1">
    <citation type="submission" date="2019-12" db="EMBL/GenBank/DDBJ databases">
        <title>Comparative genomics gives insights into the taxonomy of the Azoarcus-Aromatoleum group and reveals separate origins of nif in the plant-associated Azoarcus and non-plant-associated Aromatoleum sub-groups.</title>
        <authorList>
            <person name="Lafos M."/>
            <person name="Maluk M."/>
            <person name="Batista M."/>
            <person name="Junghare M."/>
            <person name="Carmona M."/>
            <person name="Faoro H."/>
            <person name="Cruz L.M."/>
            <person name="Battistoni F."/>
            <person name="De Souza E."/>
            <person name="Pedrosa F."/>
            <person name="Chen W.-M."/>
            <person name="Poole P.S."/>
            <person name="Dixon R.A."/>
            <person name="James E.K."/>
        </authorList>
    </citation>
    <scope>NUCLEOTIDE SEQUENCE</scope>
    <source>
        <strain evidence="14">NSC3</strain>
    </source>
</reference>